<organism evidence="1 2">
    <name type="scientific">Gracilibacillus xinjiangensis</name>
    <dbReference type="NCBI Taxonomy" id="1193282"/>
    <lineage>
        <taxon>Bacteria</taxon>
        <taxon>Bacillati</taxon>
        <taxon>Bacillota</taxon>
        <taxon>Bacilli</taxon>
        <taxon>Bacillales</taxon>
        <taxon>Bacillaceae</taxon>
        <taxon>Gracilibacillus</taxon>
    </lineage>
</organism>
<sequence>MVKLRDFFQSDYDTFINTDEFAVEVDIEGNMVKVVMDSDTLTKMQLSSSGEGLANSELLFHVEKSKLNFTPFPGQDLMVNEKLYYLNDVKEDEGLYTITLGVARS</sequence>
<evidence type="ECO:0000313" key="2">
    <source>
        <dbReference type="Proteomes" id="UP001595882"/>
    </source>
</evidence>
<evidence type="ECO:0000313" key="1">
    <source>
        <dbReference type="EMBL" id="MFC4403315.1"/>
    </source>
</evidence>
<dbReference type="EMBL" id="JBHSDT010000004">
    <property type="protein sequence ID" value="MFC4403315.1"/>
    <property type="molecule type" value="Genomic_DNA"/>
</dbReference>
<dbReference type="Proteomes" id="UP001595882">
    <property type="component" value="Unassembled WGS sequence"/>
</dbReference>
<accession>A0ABV8WV43</accession>
<name>A0ABV8WV43_9BACI</name>
<dbReference type="RefSeq" id="WP_390251731.1">
    <property type="nucleotide sequence ID" value="NZ_JBHSDT010000004.1"/>
</dbReference>
<protein>
    <submittedName>
        <fullName evidence="1">Uncharacterized protein</fullName>
    </submittedName>
</protein>
<keyword evidence="2" id="KW-1185">Reference proteome</keyword>
<comment type="caution">
    <text evidence="1">The sequence shown here is derived from an EMBL/GenBank/DDBJ whole genome shotgun (WGS) entry which is preliminary data.</text>
</comment>
<reference evidence="2" key="1">
    <citation type="journal article" date="2019" name="Int. J. Syst. Evol. Microbiol.">
        <title>The Global Catalogue of Microorganisms (GCM) 10K type strain sequencing project: providing services to taxonomists for standard genome sequencing and annotation.</title>
        <authorList>
            <consortium name="The Broad Institute Genomics Platform"/>
            <consortium name="The Broad Institute Genome Sequencing Center for Infectious Disease"/>
            <person name="Wu L."/>
            <person name="Ma J."/>
        </authorList>
    </citation>
    <scope>NUCLEOTIDE SEQUENCE [LARGE SCALE GENOMIC DNA]</scope>
    <source>
        <strain evidence="2">CCUG 37865</strain>
    </source>
</reference>
<gene>
    <name evidence="1" type="ORF">ACFOY7_09515</name>
</gene>
<proteinExistence type="predicted"/>